<protein>
    <submittedName>
        <fullName evidence="2">Uncharacterized protein</fullName>
    </submittedName>
</protein>
<keyword evidence="1" id="KW-1133">Transmembrane helix</keyword>
<name>A0A9X2YW96_9FLAO</name>
<sequence length="197" mass="20670">MIIINEEETGLGKSFLKKIRLKDVSLKNAIKVTKFAAPIAAGFIPVGGGMASKLLSSKGGKLVNRVAKSKAVRKGVSLSKTTLGRKVVSAVQNQPRPQIEAVNTITPATFADVMPSDARSTQTESSTYNESVQNVANDSQPVGELTPVRATATAKTAVAEPTMQMNTAAAPPKNNMLMYVLGAVVLGGGIYLATKKK</sequence>
<comment type="caution">
    <text evidence="2">The sequence shown here is derived from an EMBL/GenBank/DDBJ whole genome shotgun (WGS) entry which is preliminary data.</text>
</comment>
<feature type="transmembrane region" description="Helical" evidence="1">
    <location>
        <begin position="176"/>
        <end position="194"/>
    </location>
</feature>
<evidence type="ECO:0000313" key="3">
    <source>
        <dbReference type="Proteomes" id="UP001151079"/>
    </source>
</evidence>
<organism evidence="2 3">
    <name type="scientific">Flavobacterium shii</name>
    <dbReference type="NCBI Taxonomy" id="2987687"/>
    <lineage>
        <taxon>Bacteria</taxon>
        <taxon>Pseudomonadati</taxon>
        <taxon>Bacteroidota</taxon>
        <taxon>Flavobacteriia</taxon>
        <taxon>Flavobacteriales</taxon>
        <taxon>Flavobacteriaceae</taxon>
        <taxon>Flavobacterium</taxon>
    </lineage>
</organism>
<keyword evidence="3" id="KW-1185">Reference proteome</keyword>
<dbReference type="AlphaFoldDB" id="A0A9X2YW96"/>
<keyword evidence="1" id="KW-0812">Transmembrane</keyword>
<reference evidence="2" key="1">
    <citation type="submission" date="2022-10" db="EMBL/GenBank/DDBJ databases">
        <title>Two novel species of Flavobacterium.</title>
        <authorList>
            <person name="Liu Q."/>
            <person name="Xin Y.-H."/>
        </authorList>
    </citation>
    <scope>NUCLEOTIDE SEQUENCE</scope>
    <source>
        <strain evidence="2">LS1R49</strain>
    </source>
</reference>
<dbReference type="Proteomes" id="UP001151079">
    <property type="component" value="Unassembled WGS sequence"/>
</dbReference>
<dbReference type="EMBL" id="JAOZEW010000016">
    <property type="protein sequence ID" value="MCV9929059.1"/>
    <property type="molecule type" value="Genomic_DNA"/>
</dbReference>
<dbReference type="RefSeq" id="WP_264207160.1">
    <property type="nucleotide sequence ID" value="NZ_JAOZEW010000016.1"/>
</dbReference>
<gene>
    <name evidence="2" type="ORF">OIU83_15445</name>
</gene>
<evidence type="ECO:0000256" key="1">
    <source>
        <dbReference type="SAM" id="Phobius"/>
    </source>
</evidence>
<proteinExistence type="predicted"/>
<accession>A0A9X2YW96</accession>
<keyword evidence="1" id="KW-0472">Membrane</keyword>
<evidence type="ECO:0000313" key="2">
    <source>
        <dbReference type="EMBL" id="MCV9929059.1"/>
    </source>
</evidence>